<evidence type="ECO:0008006" key="4">
    <source>
        <dbReference type="Google" id="ProtNLM"/>
    </source>
</evidence>
<sequence length="244" mass="25421">MVRPRVLYMSAHAGGRSLPQASSPARPGNSEDPGSSSEGSSRAARPGGGTRPDGPDRRGRDERGDRHDRPAAAAAAVGWRLVGANNRELGRSAVTYASLVECQAAVLLLREHIGQIRAQLSMADAGGTWTWRVELAGRDVAVSGRTYHRLRECQQNLGRFLAAVPVAELTEGTAQRPRLRGLRASAPARSTRGEPEEPRDGRARRGTAVQAAPAATAVSAVQAATAATAMPAASAVSGIGAVAR</sequence>
<protein>
    <recommendedName>
        <fullName evidence="4">DUF1508 domain-containing protein</fullName>
    </recommendedName>
</protein>
<evidence type="ECO:0000313" key="3">
    <source>
        <dbReference type="Proteomes" id="UP000198280"/>
    </source>
</evidence>
<name>A0A239JDT4_9ACTN</name>
<reference evidence="2 3" key="1">
    <citation type="submission" date="2017-06" db="EMBL/GenBank/DDBJ databases">
        <authorList>
            <person name="Kim H.J."/>
            <person name="Triplett B.A."/>
        </authorList>
    </citation>
    <scope>NUCLEOTIDE SEQUENCE [LARGE SCALE GENOMIC DNA]</scope>
    <source>
        <strain evidence="2 3">CGMCC 4.1858</strain>
    </source>
</reference>
<gene>
    <name evidence="2" type="ORF">SAMN05216252_112189</name>
</gene>
<feature type="compositionally biased region" description="Low complexity" evidence="1">
    <location>
        <begin position="27"/>
        <end position="45"/>
    </location>
</feature>
<evidence type="ECO:0000256" key="1">
    <source>
        <dbReference type="SAM" id="MobiDB-lite"/>
    </source>
</evidence>
<evidence type="ECO:0000313" key="2">
    <source>
        <dbReference type="EMBL" id="SNT03443.1"/>
    </source>
</evidence>
<dbReference type="EMBL" id="FZOF01000012">
    <property type="protein sequence ID" value="SNT03443.1"/>
    <property type="molecule type" value="Genomic_DNA"/>
</dbReference>
<organism evidence="2 3">
    <name type="scientific">Actinacidiphila glaucinigra</name>
    <dbReference type="NCBI Taxonomy" id="235986"/>
    <lineage>
        <taxon>Bacteria</taxon>
        <taxon>Bacillati</taxon>
        <taxon>Actinomycetota</taxon>
        <taxon>Actinomycetes</taxon>
        <taxon>Kitasatosporales</taxon>
        <taxon>Streptomycetaceae</taxon>
        <taxon>Actinacidiphila</taxon>
    </lineage>
</organism>
<feature type="region of interest" description="Disordered" evidence="1">
    <location>
        <begin position="1"/>
        <end position="72"/>
    </location>
</feature>
<proteinExistence type="predicted"/>
<keyword evidence="3" id="KW-1185">Reference proteome</keyword>
<dbReference type="Proteomes" id="UP000198280">
    <property type="component" value="Unassembled WGS sequence"/>
</dbReference>
<accession>A0A239JDT4</accession>
<dbReference type="AlphaFoldDB" id="A0A239JDT4"/>
<feature type="compositionally biased region" description="Basic and acidic residues" evidence="1">
    <location>
        <begin position="53"/>
        <end position="70"/>
    </location>
</feature>
<feature type="compositionally biased region" description="Basic and acidic residues" evidence="1">
    <location>
        <begin position="191"/>
        <end position="203"/>
    </location>
</feature>
<feature type="region of interest" description="Disordered" evidence="1">
    <location>
        <begin position="175"/>
        <end position="210"/>
    </location>
</feature>
<dbReference type="Gene3D" id="2.30.29.80">
    <property type="match status" value="1"/>
</dbReference>